<dbReference type="Proteomes" id="UP000595448">
    <property type="component" value="Chromosome"/>
</dbReference>
<dbReference type="PROSITE" id="PS51257">
    <property type="entry name" value="PROKAR_LIPOPROTEIN"/>
    <property type="match status" value="1"/>
</dbReference>
<evidence type="ECO:0000313" key="2">
    <source>
        <dbReference type="Proteomes" id="UP000595448"/>
    </source>
</evidence>
<proteinExistence type="predicted"/>
<name>A0ABX7BMH6_9CAUL</name>
<dbReference type="RefSeq" id="WP_201102841.1">
    <property type="nucleotide sequence ID" value="NZ_CP067977.1"/>
</dbReference>
<evidence type="ECO:0008006" key="3">
    <source>
        <dbReference type="Google" id="ProtNLM"/>
    </source>
</evidence>
<accession>A0ABX7BMH6</accession>
<keyword evidence="2" id="KW-1185">Reference proteome</keyword>
<organism evidence="1 2">
    <name type="scientific">Brevundimonas vitisensis</name>
    <dbReference type="NCBI Taxonomy" id="2800818"/>
    <lineage>
        <taxon>Bacteria</taxon>
        <taxon>Pseudomonadati</taxon>
        <taxon>Pseudomonadota</taxon>
        <taxon>Alphaproteobacteria</taxon>
        <taxon>Caulobacterales</taxon>
        <taxon>Caulobacteraceae</taxon>
        <taxon>Brevundimonas</taxon>
    </lineage>
</organism>
<sequence>MKTMMILATVGVAVGLSACTDSSRARREATFSDRPADITCWSYGTQTFQGRSTGKISDREGSISFVDASNGRYTVIDGECRLVYDK</sequence>
<gene>
    <name evidence="1" type="ORF">JIP62_14450</name>
</gene>
<protein>
    <recommendedName>
        <fullName evidence="3">Lipoprotein</fullName>
    </recommendedName>
</protein>
<reference evidence="1 2" key="1">
    <citation type="submission" date="2021-01" db="EMBL/GenBank/DDBJ databases">
        <title>Brevundimonas vitis sp. nov., an bacterium isolated from grape (Vitis vinifera).</title>
        <authorList>
            <person name="Jiang L."/>
            <person name="Lee J."/>
        </authorList>
    </citation>
    <scope>NUCLEOTIDE SEQUENCE [LARGE SCALE GENOMIC DNA]</scope>
    <source>
        <strain evidence="1 2">GRTSA-9</strain>
    </source>
</reference>
<dbReference type="EMBL" id="CP067977">
    <property type="protein sequence ID" value="QQQ18471.1"/>
    <property type="molecule type" value="Genomic_DNA"/>
</dbReference>
<evidence type="ECO:0000313" key="1">
    <source>
        <dbReference type="EMBL" id="QQQ18471.1"/>
    </source>
</evidence>